<protein>
    <submittedName>
        <fullName evidence="2">Uncharacterized protein</fullName>
    </submittedName>
</protein>
<name>A0A3N6LLR0_9EURY</name>
<comment type="caution">
    <text evidence="2">The sequence shown here is derived from an EMBL/GenBank/DDBJ whole genome shotgun (WGS) entry which is preliminary data.</text>
</comment>
<dbReference type="EMBL" id="REFY01000003">
    <property type="protein sequence ID" value="RQG89963.1"/>
    <property type="molecule type" value="Genomic_DNA"/>
</dbReference>
<gene>
    <name evidence="2" type="ORF">EA462_08115</name>
</gene>
<dbReference type="OrthoDB" id="189897at2157"/>
<organism evidence="2 3">
    <name type="scientific">Natrarchaeobius halalkaliphilus</name>
    <dbReference type="NCBI Taxonomy" id="1679091"/>
    <lineage>
        <taxon>Archaea</taxon>
        <taxon>Methanobacteriati</taxon>
        <taxon>Methanobacteriota</taxon>
        <taxon>Stenosarchaea group</taxon>
        <taxon>Halobacteria</taxon>
        <taxon>Halobacteriales</taxon>
        <taxon>Natrialbaceae</taxon>
        <taxon>Natrarchaeobius</taxon>
    </lineage>
</organism>
<accession>A0A3N6LLR0</accession>
<reference evidence="2 3" key="1">
    <citation type="submission" date="2018-10" db="EMBL/GenBank/DDBJ databases">
        <title>Natrarchaeobius chitinivorans gen. nov., sp. nov., and Natrarchaeobius haloalkaliphilus sp. nov., alkaliphilic, chitin-utilizing haloarchaea from hypersaline alkaline lakes.</title>
        <authorList>
            <person name="Sorokin D.Y."/>
            <person name="Elcheninov A.G."/>
            <person name="Kostrikina N.A."/>
            <person name="Bale N.J."/>
            <person name="Sinninghe Damste J.S."/>
            <person name="Khijniak T.V."/>
            <person name="Kublanov I.V."/>
            <person name="Toshchakov S.V."/>
        </authorList>
    </citation>
    <scope>NUCLEOTIDE SEQUENCE [LARGE SCALE GENOMIC DNA]</scope>
    <source>
        <strain evidence="2 3">AArcht-Sl</strain>
    </source>
</reference>
<dbReference type="AlphaFoldDB" id="A0A3N6LLR0"/>
<evidence type="ECO:0000256" key="1">
    <source>
        <dbReference type="SAM" id="MobiDB-lite"/>
    </source>
</evidence>
<sequence>MCDRFGNCSNDGTCQLVLRNRITGMERVEYHCKAHLVLRVWELEDDDAHDVIDATPLNRSSSPTDQPEPGQRVQSTDPSPESIEPASNRFE</sequence>
<evidence type="ECO:0000313" key="3">
    <source>
        <dbReference type="Proteomes" id="UP000273828"/>
    </source>
</evidence>
<feature type="region of interest" description="Disordered" evidence="1">
    <location>
        <begin position="52"/>
        <end position="91"/>
    </location>
</feature>
<keyword evidence="3" id="KW-1185">Reference proteome</keyword>
<dbReference type="Proteomes" id="UP000273828">
    <property type="component" value="Unassembled WGS sequence"/>
</dbReference>
<proteinExistence type="predicted"/>
<evidence type="ECO:0000313" key="2">
    <source>
        <dbReference type="EMBL" id="RQG89963.1"/>
    </source>
</evidence>